<evidence type="ECO:0000313" key="2">
    <source>
        <dbReference type="EMBL" id="CAG5106255.1"/>
    </source>
</evidence>
<evidence type="ECO:0000256" key="1">
    <source>
        <dbReference type="SAM" id="MobiDB-lite"/>
    </source>
</evidence>
<proteinExistence type="predicted"/>
<keyword evidence="3" id="KW-1185">Reference proteome</keyword>
<feature type="compositionally biased region" description="Basic and acidic residues" evidence="1">
    <location>
        <begin position="34"/>
        <end position="62"/>
    </location>
</feature>
<gene>
    <name evidence="2" type="ORF">OKIOD_LOCUS11523</name>
</gene>
<organism evidence="2 3">
    <name type="scientific">Oikopleura dioica</name>
    <name type="common">Tunicate</name>
    <dbReference type="NCBI Taxonomy" id="34765"/>
    <lineage>
        <taxon>Eukaryota</taxon>
        <taxon>Metazoa</taxon>
        <taxon>Chordata</taxon>
        <taxon>Tunicata</taxon>
        <taxon>Appendicularia</taxon>
        <taxon>Copelata</taxon>
        <taxon>Oikopleuridae</taxon>
        <taxon>Oikopleura</taxon>
    </lineage>
</organism>
<dbReference type="PROSITE" id="PS51257">
    <property type="entry name" value="PROKAR_LIPOPROTEIN"/>
    <property type="match status" value="1"/>
</dbReference>
<evidence type="ECO:0000313" key="3">
    <source>
        <dbReference type="Proteomes" id="UP001158576"/>
    </source>
</evidence>
<sequence>MPNTRSASTKPEFDMVVESASSTSSSSSCVSEPELARPETQRPSRSARRTDSIRAQRARSNDRVLNNEPQSTGRPAQPRMEAPDELLTSEDRRHDLFRQLGLEDLRHAERLAIIEELRRLENDLLRQFGDLEANMRNGDFSVTIITKSGRTFEMGDDKLVIPE</sequence>
<protein>
    <submittedName>
        <fullName evidence="2">Oidioi.mRNA.OKI2018_I69.chr1.g2758.t1.cds</fullName>
    </submittedName>
</protein>
<dbReference type="Proteomes" id="UP001158576">
    <property type="component" value="Chromosome 1"/>
</dbReference>
<feature type="compositionally biased region" description="Low complexity" evidence="1">
    <location>
        <begin position="16"/>
        <end position="33"/>
    </location>
</feature>
<name>A0ABN7SWF1_OIKDI</name>
<feature type="compositionally biased region" description="Polar residues" evidence="1">
    <location>
        <begin position="63"/>
        <end position="74"/>
    </location>
</feature>
<feature type="region of interest" description="Disordered" evidence="1">
    <location>
        <begin position="1"/>
        <end position="90"/>
    </location>
</feature>
<reference evidence="2 3" key="1">
    <citation type="submission" date="2021-04" db="EMBL/GenBank/DDBJ databases">
        <authorList>
            <person name="Bliznina A."/>
        </authorList>
    </citation>
    <scope>NUCLEOTIDE SEQUENCE [LARGE SCALE GENOMIC DNA]</scope>
</reference>
<accession>A0ABN7SWF1</accession>
<dbReference type="EMBL" id="OU015566">
    <property type="protein sequence ID" value="CAG5106255.1"/>
    <property type="molecule type" value="Genomic_DNA"/>
</dbReference>